<evidence type="ECO:0000256" key="3">
    <source>
        <dbReference type="ARBA" id="ARBA00022833"/>
    </source>
</evidence>
<dbReference type="Pfam" id="PF04968">
    <property type="entry name" value="CHORD"/>
    <property type="match status" value="1"/>
</dbReference>
<evidence type="ECO:0000259" key="5">
    <source>
        <dbReference type="Pfam" id="PF04968"/>
    </source>
</evidence>
<evidence type="ECO:0000313" key="6">
    <source>
        <dbReference type="EMBL" id="MBZ3881426.1"/>
    </source>
</evidence>
<dbReference type="Proteomes" id="UP001166674">
    <property type="component" value="Unassembled WGS sequence"/>
</dbReference>
<keyword evidence="2" id="KW-0677">Repeat</keyword>
<evidence type="ECO:0000313" key="7">
    <source>
        <dbReference type="Proteomes" id="UP001166674"/>
    </source>
</evidence>
<keyword evidence="7" id="KW-1185">Reference proteome</keyword>
<keyword evidence="6" id="KW-0238">DNA-binding</keyword>
<proteinExistence type="predicted"/>
<evidence type="ECO:0000256" key="2">
    <source>
        <dbReference type="ARBA" id="ARBA00022737"/>
    </source>
</evidence>
<reference evidence="6" key="1">
    <citation type="submission" date="2020-03" db="EMBL/GenBank/DDBJ databases">
        <title>Studies in the Genomics of Life Span.</title>
        <authorList>
            <person name="Glass D."/>
        </authorList>
    </citation>
    <scope>NUCLEOTIDE SEQUENCE</scope>
    <source>
        <strain evidence="6">SUZIE</strain>
        <tissue evidence="6">Muscle</tissue>
    </source>
</reference>
<comment type="caution">
    <text evidence="6">The sequence shown here is derived from an EMBL/GenBank/DDBJ whole genome shotgun (WGS) entry which is preliminary data.</text>
</comment>
<evidence type="ECO:0000256" key="1">
    <source>
        <dbReference type="ARBA" id="ARBA00022723"/>
    </source>
</evidence>
<protein>
    <submittedName>
        <fullName evidence="6">Leucine-twenty homeobox</fullName>
    </submittedName>
</protein>
<gene>
    <name evidence="6" type="ORF">SUZIE_162880</name>
</gene>
<dbReference type="EMBL" id="JAATJV010376677">
    <property type="protein sequence ID" value="MBZ3881426.1"/>
    <property type="molecule type" value="Genomic_DNA"/>
</dbReference>
<keyword evidence="1" id="KW-0479">Metal-binding</keyword>
<dbReference type="GO" id="GO:0003677">
    <property type="term" value="F:DNA binding"/>
    <property type="evidence" value="ECO:0007669"/>
    <property type="project" value="UniProtKB-KW"/>
</dbReference>
<dbReference type="AlphaFoldDB" id="A0AA41N0J7"/>
<organism evidence="6 7">
    <name type="scientific">Sciurus carolinensis</name>
    <name type="common">Eastern gray squirrel</name>
    <dbReference type="NCBI Taxonomy" id="30640"/>
    <lineage>
        <taxon>Eukaryota</taxon>
        <taxon>Metazoa</taxon>
        <taxon>Chordata</taxon>
        <taxon>Craniata</taxon>
        <taxon>Vertebrata</taxon>
        <taxon>Euteleostomi</taxon>
        <taxon>Mammalia</taxon>
        <taxon>Eutheria</taxon>
        <taxon>Euarchontoglires</taxon>
        <taxon>Glires</taxon>
        <taxon>Rodentia</taxon>
        <taxon>Sciuromorpha</taxon>
        <taxon>Sciuridae</taxon>
        <taxon>Sciurinae</taxon>
        <taxon>Sciurini</taxon>
        <taxon>Sciurus</taxon>
    </lineage>
</organism>
<sequence>MALLGYTRACGQHLDLEDNSSVACTYHPGVPVFHDALQGTWFKNQRVRWKKQQQQRQTSPSPGPSNPSTQAEEEEEEEFGLPVSLANADSQRSESLRNQDYGPLEPSSDGQPGGAGVPVLNSSRGSPPCDIEQAFLGAWDPPWAKLPYDIDQMVTLYHLPEEEDPSLEEYLFPEWFS</sequence>
<dbReference type="Gene3D" id="4.10.1130.20">
    <property type="match status" value="1"/>
</dbReference>
<evidence type="ECO:0000256" key="4">
    <source>
        <dbReference type="SAM" id="MobiDB-lite"/>
    </source>
</evidence>
<keyword evidence="6" id="KW-0371">Homeobox</keyword>
<dbReference type="InterPro" id="IPR007051">
    <property type="entry name" value="CHORD_dom"/>
</dbReference>
<name>A0AA41N0J7_SCICA</name>
<feature type="domain" description="CHORD" evidence="5">
    <location>
        <begin position="8"/>
        <end position="39"/>
    </location>
</feature>
<dbReference type="GO" id="GO:0046872">
    <property type="term" value="F:metal ion binding"/>
    <property type="evidence" value="ECO:0007669"/>
    <property type="project" value="UniProtKB-KW"/>
</dbReference>
<feature type="region of interest" description="Disordered" evidence="4">
    <location>
        <begin position="46"/>
        <end position="126"/>
    </location>
</feature>
<accession>A0AA41N0J7</accession>
<keyword evidence="3" id="KW-0862">Zinc</keyword>